<dbReference type="PANTHER" id="PTHR33420">
    <property type="entry name" value="FIMBRIAL SUBUNIT ELFA-RELATED"/>
    <property type="match status" value="1"/>
</dbReference>
<dbReference type="Proteomes" id="UP000183613">
    <property type="component" value="Unassembled WGS sequence"/>
</dbReference>
<reference evidence="2" key="1">
    <citation type="submission" date="2016-10" db="EMBL/GenBank/DDBJ databases">
        <authorList>
            <person name="Varghese N."/>
            <person name="Submissions S."/>
        </authorList>
    </citation>
    <scope>NUCLEOTIDE SEQUENCE [LARGE SCALE GENOMIC DNA]</scope>
    <source>
        <strain evidence="2">LMG 25555</strain>
    </source>
</reference>
<dbReference type="AlphaFoldDB" id="A0A0J6G9J3"/>
<dbReference type="Gene3D" id="2.60.40.1090">
    <property type="entry name" value="Fimbrial-type adhesion domain"/>
    <property type="match status" value="1"/>
</dbReference>
<organism evidence="2 3">
    <name type="scientific">Pseudomonas deceptionensis</name>
    <dbReference type="NCBI Taxonomy" id="882211"/>
    <lineage>
        <taxon>Bacteria</taxon>
        <taxon>Pseudomonadati</taxon>
        <taxon>Pseudomonadota</taxon>
        <taxon>Gammaproteobacteria</taxon>
        <taxon>Pseudomonadales</taxon>
        <taxon>Pseudomonadaceae</taxon>
        <taxon>Pseudomonas</taxon>
    </lineage>
</organism>
<protein>
    <submittedName>
        <fullName evidence="2">Pilin (Type 1 fimbria component protein)</fullName>
    </submittedName>
</protein>
<gene>
    <name evidence="2" type="ORF">SAMN04489800_3993</name>
</gene>
<comment type="caution">
    <text evidence="2">The sequence shown here is derived from an EMBL/GenBank/DDBJ whole genome shotgun (WGS) entry which is preliminary data.</text>
</comment>
<dbReference type="InterPro" id="IPR008966">
    <property type="entry name" value="Adhesion_dom_sf"/>
</dbReference>
<dbReference type="Pfam" id="PF00419">
    <property type="entry name" value="Fimbrial"/>
    <property type="match status" value="1"/>
</dbReference>
<dbReference type="PANTHER" id="PTHR33420:SF9">
    <property type="entry name" value="MINOR FIMBRIAL SUBUNIT"/>
    <property type="match status" value="1"/>
</dbReference>
<proteinExistence type="predicted"/>
<accession>A0A0J6G9J3</accession>
<dbReference type="InterPro" id="IPR000259">
    <property type="entry name" value="Adhesion_dom_fimbrial"/>
</dbReference>
<dbReference type="GO" id="GO:0009289">
    <property type="term" value="C:pilus"/>
    <property type="evidence" value="ECO:0007669"/>
    <property type="project" value="InterPro"/>
</dbReference>
<dbReference type="EMBL" id="FNUD01000002">
    <property type="protein sequence ID" value="SEF05074.1"/>
    <property type="molecule type" value="Genomic_DNA"/>
</dbReference>
<dbReference type="RefSeq" id="WP_048360772.1">
    <property type="nucleotide sequence ID" value="NZ_FNUD01000002.1"/>
</dbReference>
<evidence type="ECO:0000259" key="1">
    <source>
        <dbReference type="Pfam" id="PF00419"/>
    </source>
</evidence>
<dbReference type="OrthoDB" id="6462343at2"/>
<evidence type="ECO:0000313" key="3">
    <source>
        <dbReference type="Proteomes" id="UP000183613"/>
    </source>
</evidence>
<dbReference type="InterPro" id="IPR036937">
    <property type="entry name" value="Adhesion_dom_fimbrial_sf"/>
</dbReference>
<sequence>MRAESISKRWQPVVIALLGVSLIWPDDGVAASNLTLKGALVAAACKIKAGDETLAIDLGVVTSAELYRYTRTIGKTFQIHLEDCDTSISNSVTTTFSGTESIKLPGLLALGGSIEKGVAIGLETLAGTPLPLNVVSDRQALSNGANVIAFQVFLKGEPQAIINKTIVPGYFAAVSTFTLGYP</sequence>
<dbReference type="InterPro" id="IPR050263">
    <property type="entry name" value="Bact_Fimbrial_Adh_Pro"/>
</dbReference>
<dbReference type="PATRIC" id="fig|882211.3.peg.3070"/>
<dbReference type="GO" id="GO:0043709">
    <property type="term" value="P:cell adhesion involved in single-species biofilm formation"/>
    <property type="evidence" value="ECO:0007669"/>
    <property type="project" value="TreeGrafter"/>
</dbReference>
<evidence type="ECO:0000313" key="2">
    <source>
        <dbReference type="EMBL" id="SEF05074.1"/>
    </source>
</evidence>
<name>A0A0J6G9J3_PSEDM</name>
<keyword evidence="3" id="KW-1185">Reference proteome</keyword>
<feature type="domain" description="Fimbrial-type adhesion" evidence="1">
    <location>
        <begin position="36"/>
        <end position="181"/>
    </location>
</feature>
<dbReference type="SUPFAM" id="SSF49401">
    <property type="entry name" value="Bacterial adhesins"/>
    <property type="match status" value="1"/>
</dbReference>